<comment type="caution">
    <text evidence="1">The sequence shown here is derived from an EMBL/GenBank/DDBJ whole genome shotgun (WGS) entry which is preliminary data.</text>
</comment>
<organism evidence="1 2">
    <name type="scientific">Marinobacter nauticus</name>
    <name type="common">Marinobacter hydrocarbonoclasticus</name>
    <name type="synonym">Marinobacter aquaeolei</name>
    <dbReference type="NCBI Taxonomy" id="2743"/>
    <lineage>
        <taxon>Bacteria</taxon>
        <taxon>Pseudomonadati</taxon>
        <taxon>Pseudomonadota</taxon>
        <taxon>Gammaproteobacteria</taxon>
        <taxon>Pseudomonadales</taxon>
        <taxon>Marinobacteraceae</taxon>
        <taxon>Marinobacter</taxon>
    </lineage>
</organism>
<dbReference type="EMBL" id="WBMP01000008">
    <property type="protein sequence ID" value="KAE8545594.1"/>
    <property type="molecule type" value="Genomic_DNA"/>
</dbReference>
<sequence length="34" mass="3467">MHPMIVVAAALILVGITGAAMYAIASRHDKSNSG</sequence>
<dbReference type="Proteomes" id="UP000469950">
    <property type="component" value="Unassembled WGS sequence"/>
</dbReference>
<dbReference type="AlphaFoldDB" id="A0A833JPC2"/>
<proteinExistence type="predicted"/>
<evidence type="ECO:0000313" key="2">
    <source>
        <dbReference type="Proteomes" id="UP000469950"/>
    </source>
</evidence>
<protein>
    <submittedName>
        <fullName evidence="1">Uncharacterized protein</fullName>
    </submittedName>
</protein>
<accession>A0A833JPC2</accession>
<gene>
    <name evidence="1" type="ORF">F6453_2192</name>
</gene>
<reference evidence="1 2" key="1">
    <citation type="submission" date="2019-10" db="EMBL/GenBank/DDBJ databases">
        <title>Draft genome sequence of Marinobacter hydrocarbonoclasticus NCT7M from the microbiome of the marine copepod.</title>
        <authorList>
            <person name="Nuttall R."/>
            <person name="Sharma G."/>
            <person name="Moisander P."/>
        </authorList>
    </citation>
    <scope>NUCLEOTIDE SEQUENCE [LARGE SCALE GENOMIC DNA]</scope>
    <source>
        <strain evidence="1 2">NCT7M</strain>
    </source>
</reference>
<evidence type="ECO:0000313" key="1">
    <source>
        <dbReference type="EMBL" id="KAE8545594.1"/>
    </source>
</evidence>
<name>A0A833JPC2_MARNT</name>